<dbReference type="Pfam" id="PF25569">
    <property type="entry name" value="TPR_ZFYVE26"/>
    <property type="match status" value="1"/>
</dbReference>
<feature type="compositionally biased region" description="Polar residues" evidence="7">
    <location>
        <begin position="699"/>
        <end position="724"/>
    </location>
</feature>
<feature type="compositionally biased region" description="Acidic residues" evidence="7">
    <location>
        <begin position="573"/>
        <end position="585"/>
    </location>
</feature>
<dbReference type="Proteomes" id="UP000324222">
    <property type="component" value="Unassembled WGS sequence"/>
</dbReference>
<dbReference type="GO" id="GO:0032465">
    <property type="term" value="P:regulation of cytokinesis"/>
    <property type="evidence" value="ECO:0007669"/>
    <property type="project" value="TreeGrafter"/>
</dbReference>
<evidence type="ECO:0000313" key="10">
    <source>
        <dbReference type="Proteomes" id="UP000324222"/>
    </source>
</evidence>
<dbReference type="PANTHER" id="PTHR46591">
    <property type="entry name" value="ZINC FINGER FYVE DOMAIN-CONTAINING PROTEIN 26"/>
    <property type="match status" value="1"/>
</dbReference>
<keyword evidence="6" id="KW-0175">Coiled coil</keyword>
<keyword evidence="3 5" id="KW-0863">Zinc-finger</keyword>
<feature type="region of interest" description="Disordered" evidence="7">
    <location>
        <begin position="660"/>
        <end position="724"/>
    </location>
</feature>
<dbReference type="Gene3D" id="3.30.40.10">
    <property type="entry name" value="Zinc/RING finger domain, C3HC4 (zinc finger)"/>
    <property type="match status" value="1"/>
</dbReference>
<evidence type="ECO:0000256" key="4">
    <source>
        <dbReference type="ARBA" id="ARBA00022833"/>
    </source>
</evidence>
<feature type="region of interest" description="Disordered" evidence="7">
    <location>
        <begin position="608"/>
        <end position="628"/>
    </location>
</feature>
<feature type="region of interest" description="Disordered" evidence="7">
    <location>
        <begin position="573"/>
        <end position="596"/>
    </location>
</feature>
<keyword evidence="2" id="KW-0479">Metal-binding</keyword>
<feature type="region of interest" description="Disordered" evidence="7">
    <location>
        <begin position="2037"/>
        <end position="2068"/>
    </location>
</feature>
<feature type="compositionally biased region" description="Low complexity" evidence="7">
    <location>
        <begin position="2039"/>
        <end position="2067"/>
    </location>
</feature>
<evidence type="ECO:0000313" key="9">
    <source>
        <dbReference type="EMBL" id="MPC18849.1"/>
    </source>
</evidence>
<evidence type="ECO:0000256" key="6">
    <source>
        <dbReference type="SAM" id="Coils"/>
    </source>
</evidence>
<comment type="caution">
    <text evidence="9">The sequence shown here is derived from an EMBL/GenBank/DDBJ whole genome shotgun (WGS) entry which is preliminary data.</text>
</comment>
<feature type="compositionally biased region" description="Low complexity" evidence="7">
    <location>
        <begin position="660"/>
        <end position="673"/>
    </location>
</feature>
<evidence type="ECO:0000259" key="8">
    <source>
        <dbReference type="PROSITE" id="PS50178"/>
    </source>
</evidence>
<dbReference type="InterPro" id="IPR057946">
    <property type="entry name" value="TPR_ZFYVE26"/>
</dbReference>
<protein>
    <submittedName>
        <fullName evidence="9">Zinc finger FYVE domain-containing protein 26</fullName>
    </submittedName>
</protein>
<sequence length="3022" mass="337789">MKLRYCSPRVAPPVVPLLLWLPLAPPVALVAPVLPVLPYTAAVASMEGGRAEWGPLLRAVFQSEKSVFKELSSFISQDGSHQSVLSMEAVATLKEKLLTSPNAASQVLGLLATTATPLYSTSGEDGHVGDDHGQKPLEAAPPARWVGQVCRIFLDCLEHCLWRLDNLDEKLQQEEEEYSALLRRQQRSYSPMRSNMGRAKQKTIASAEASKFKERIMATNMKKGEIESLFYKLLSISNCLDAASMSKLFPKMITLSYEKKVLAVNKLYICMLSASTECLQAYCEREAEYLVRKFYDKNSDLTHGLVPLSSPQVREIFHVCVHSSKHIMEIFFDCLSTSLSTMKEMEMQDFSWLAPLWPLLYIQTVTSSQGVVEHTGSGVLWKKHSAVDPLLAEVCGLLQRDMRLVQWCLAHNSRLKIQPLLQLVRDHSPLCVIHKSLQLNTLVPSDVLVMLQEHCMARDSTGLLHSSCKNTFTAFCILSQMFEVIGAGMQLDNISTGWQARRRSRSCKLPASNGTNSFQERQSHSSFYKHNIAEKLKSVKKLLESLQPLSYRLELMEDIYSLMFVRHSDMSDEDHSEASADEGEMELSLPSQHTDADSLRSLTVSSNFPNQLARDSPDPASVSEPNHSAEAAAKKRVIDFSEYVVLDEKGVERLNFSSKQSSASSVLASHPVSKSPSPDGKEGEDSASNEQVQWEVDQLPSQSGEAAPQRQSSYVNGKSCSSSARELPRTGYLINTLVAWDVMLMLKEVLFLYTNENFKQMRNEETVPHKGMESRVSYLSMCVNEGLWRLQVMVPGSHSFASHDIFDEYLDGTLFSRDSHHLVYDVSSPVTNTKKKLGKDAEAPQLRGCSAERSSIINYLFAPSSSLITLSLANGNVERIEKIFHTFQLPDTTDKREAHLAMRLGQLRPKLSMSAQRSGRPREPKAALELGTSDDLLQSIGLLAREGTAHVGATNLIHDLITSLPPPVPKGIPEAAMTTECPVVASFMTPMALVLTDLALTVDVTETTATYIMEQVFQRHSATQPDHRHIETCGGITGYYPLLQQLGNACRALTKLQEELKPECESAMCASRKDVHKKASLCLTGQSATPFSLLMSSLPLKDVELTAYLSGWAKVLKNVSAVQEALLDKNIKLEDDTTVKHPLYSQKNPVHVAYKTLLLTLSTEASHLWCNSARDKACFKVGAYVRSFYQYLQLLSAMVTQHAEEHFLSRMSSHFSLLDDRPVEILGTLIFEEAVDPARLEPIANKMRLSLTAMILQYCFPNFPITGESFNIAPLSAKAKGKVHPLGFLVEKERVVMNAGTKGCQEGVHGELVVQGLLMSLLSSLHEATQPSSVISQTGLRASVLNDTTAPRFLALSDVLMVLRDTADLTAVDFNKMPPGREAVVFFVNLANLMFIHAGLLNHILYPASKVKVKPEARGVFSNYQLERICALKRLGYMVGQLGFLSLYDILYTVLRLQNPLSSILVQNDPINRISICESNLICTKLLHKREELSSISELLEPLSSRISFCVTQGTPVSPRVQVLFVDRMEEQLEEGVQEHMRLFFIAQSKRKRKQSLEMQDHSKKGLDKCKVVTSRTVLDYLAAHSSGIVGGMQKLQKSMPLEMAAMVQEFISELSKGKPLEIDVLDREEKRGIVLEIFESFEEENYSNLIQDEAQTTSWTKEPCEVLWKEHGIPKRVSNYLYYQCPLLSFLVQIFHRTADHTEQKGRIDPREYMAYLQPWIMILYPPSVKSKPSSAEIEDYWPVVNLFTSPRNLALARVHGSNKVASALACGPEISAIWDLADSLLGSGAITRDHQKQLQEHATTLVNVLESLPPSTRENHPDLTLFLDLLLVFLVQNTASDGDPGPWSFACRIADTDTRYAVVMEAHRSWPAEPAQEMLRIVGHDPLLSLHLQEMADVRARKLNLYEKILKLEGLSCESWQEVEQMSLQEPTHLMQHLIQKKKFSLSMEWAKYHNGSAELHRLVDQSYLMEVLDKTTPDFSVASEAMEALTHTDLSIIVQELLHKLSNFSTRQFLIEFYLRKHFRECAAMKSVQTFPGEGSESPESSEDAGAAACEPGGAAAASNGGSGPVDVGAMLQEVMGLLLIEAVGPPGLDRFQLSPLVTSPHLIIEQWLMNVRLEAVEKAVEVLRPFLDMVDTHIMTDKLRDLDTSRNDKNEVPQGLSWTTLNQILEMYAAKALDTSGVQLALKPLTTIEKAPKKFVMPAHPPEIQDWVPDAEVRKCPVCEVTIFSMFSRRHHCRRCGRVVCSTCSQHRSLVQGYGGLSVRVCLDCYNQTKELNLNNYIQIRPLGDGTFDSVSVSVDEQSPHGGTSLGSDMEGGWYLSTDQQHNDIIRNEFCFDYAPSLSLCLAILSHHQDDRRAALCVIKLCHRLFALITSSLQLMSPTVDHSFVLSMIQTLLASAKVRFGNTGEHHGIGLCEYYTQWVDLLSLILKSNCGHIIPHEALENMQMIGELHQKSLVREGDALVVLDRRLKQEFLYMRRLRDMLVKRQMWGLALDVSTKVGLEANGVWGAWAMASLKAGDFLGARERFSRVLERPSDKNKPCKPSLLSEVIKYLESNPFQVNQQVMEQAQRTRSSIMLTDHNKLSSSQALVVLHSLQSLHKIAEGSLTCKDLYQRAPQRGNKQRKGNTPKMESIFQAECKYYLTLYGNHAMTIQYFMRHRQIQECVEYIQHTNIDVEVFIQNVLISILRRGQLGPLMACIHAADPHMEKWGKLLLGSCRWLEHSGWWNCLLSLQESMGDRLRASMTLLRMYTDGATSYTTLSSRSEHVSLALRHLQAYLDQQALTASSSKKKISVLNMSPWQINQNINMLKLQMDVTKFLAGCEVSGGNIPACVKILVDLKIVKDNSLPTLLTSDGGRLGVAVLVMCLTDMAADGLALAYRIVEHTQMSVERLLSKCCLVLVQRGHLKHIGRVVRSVKEWEILTPATMDAALRPALLSLASTSSAAHLDTLVKLLSSDAARMDMFLECRRLRSAYLVAVHIGERPWVERVKAAALSVGQNHVASMCDKWLSCKDSGP</sequence>
<dbReference type="InterPro" id="IPR017455">
    <property type="entry name" value="Znf_FYVE-rel"/>
</dbReference>
<dbReference type="GO" id="GO:0000281">
    <property type="term" value="P:mitotic cytokinesis"/>
    <property type="evidence" value="ECO:0007669"/>
    <property type="project" value="InterPro"/>
</dbReference>
<dbReference type="InterPro" id="IPR000306">
    <property type="entry name" value="Znf_FYVE"/>
</dbReference>
<dbReference type="InterPro" id="IPR028730">
    <property type="entry name" value="ZFYVE26"/>
</dbReference>
<proteinExistence type="predicted"/>
<dbReference type="Pfam" id="PF01363">
    <property type="entry name" value="FYVE"/>
    <property type="match status" value="1"/>
</dbReference>
<name>A0A5B7DCA3_PORTR</name>
<evidence type="ECO:0000256" key="1">
    <source>
        <dbReference type="ARBA" id="ARBA00022553"/>
    </source>
</evidence>
<evidence type="ECO:0000256" key="7">
    <source>
        <dbReference type="SAM" id="MobiDB-lite"/>
    </source>
</evidence>
<dbReference type="GO" id="GO:0005813">
    <property type="term" value="C:centrosome"/>
    <property type="evidence" value="ECO:0007669"/>
    <property type="project" value="TreeGrafter"/>
</dbReference>
<evidence type="ECO:0000256" key="2">
    <source>
        <dbReference type="ARBA" id="ARBA00022723"/>
    </source>
</evidence>
<dbReference type="SMART" id="SM00064">
    <property type="entry name" value="FYVE"/>
    <property type="match status" value="1"/>
</dbReference>
<organism evidence="9 10">
    <name type="scientific">Portunus trituberculatus</name>
    <name type="common">Swimming crab</name>
    <name type="synonym">Neptunus trituberculatus</name>
    <dbReference type="NCBI Taxonomy" id="210409"/>
    <lineage>
        <taxon>Eukaryota</taxon>
        <taxon>Metazoa</taxon>
        <taxon>Ecdysozoa</taxon>
        <taxon>Arthropoda</taxon>
        <taxon>Crustacea</taxon>
        <taxon>Multicrustacea</taxon>
        <taxon>Malacostraca</taxon>
        <taxon>Eumalacostraca</taxon>
        <taxon>Eucarida</taxon>
        <taxon>Decapoda</taxon>
        <taxon>Pleocyemata</taxon>
        <taxon>Brachyura</taxon>
        <taxon>Eubrachyura</taxon>
        <taxon>Portunoidea</taxon>
        <taxon>Portunidae</taxon>
        <taxon>Portuninae</taxon>
        <taxon>Portunus</taxon>
    </lineage>
</organism>
<dbReference type="OrthoDB" id="1936617at2759"/>
<dbReference type="GO" id="GO:0008270">
    <property type="term" value="F:zinc ion binding"/>
    <property type="evidence" value="ECO:0007669"/>
    <property type="project" value="UniProtKB-KW"/>
</dbReference>
<feature type="coiled-coil region" evidence="6">
    <location>
        <begin position="157"/>
        <end position="184"/>
    </location>
</feature>
<evidence type="ECO:0000256" key="3">
    <source>
        <dbReference type="ARBA" id="ARBA00022771"/>
    </source>
</evidence>
<evidence type="ECO:0000256" key="5">
    <source>
        <dbReference type="PROSITE-ProRule" id="PRU00091"/>
    </source>
</evidence>
<gene>
    <name evidence="9" type="primary">ZFYVE26</name>
    <name evidence="9" type="ORF">E2C01_011742</name>
</gene>
<keyword evidence="4" id="KW-0862">Zinc</keyword>
<dbReference type="InterPro" id="IPR011011">
    <property type="entry name" value="Znf_FYVE_PHD"/>
</dbReference>
<dbReference type="PROSITE" id="PS50178">
    <property type="entry name" value="ZF_FYVE"/>
    <property type="match status" value="1"/>
</dbReference>
<keyword evidence="1" id="KW-0597">Phosphoprotein</keyword>
<keyword evidence="10" id="KW-1185">Reference proteome</keyword>
<dbReference type="SUPFAM" id="SSF57903">
    <property type="entry name" value="FYVE/PHD zinc finger"/>
    <property type="match status" value="1"/>
</dbReference>
<dbReference type="GO" id="GO:0005765">
    <property type="term" value="C:lysosomal membrane"/>
    <property type="evidence" value="ECO:0007669"/>
    <property type="project" value="TreeGrafter"/>
</dbReference>
<dbReference type="EMBL" id="VSRR010000716">
    <property type="protein sequence ID" value="MPC18849.1"/>
    <property type="molecule type" value="Genomic_DNA"/>
</dbReference>
<dbReference type="GO" id="GO:0032266">
    <property type="term" value="F:phosphatidylinositol-3-phosphate binding"/>
    <property type="evidence" value="ECO:0007669"/>
    <property type="project" value="InterPro"/>
</dbReference>
<reference evidence="9 10" key="1">
    <citation type="submission" date="2019-05" db="EMBL/GenBank/DDBJ databases">
        <title>Another draft genome of Portunus trituberculatus and its Hox gene families provides insights of decapod evolution.</title>
        <authorList>
            <person name="Jeong J.-H."/>
            <person name="Song I."/>
            <person name="Kim S."/>
            <person name="Choi T."/>
            <person name="Kim D."/>
            <person name="Ryu S."/>
            <person name="Kim W."/>
        </authorList>
    </citation>
    <scope>NUCLEOTIDE SEQUENCE [LARGE SCALE GENOMIC DNA]</scope>
    <source>
        <tissue evidence="9">Muscle</tissue>
    </source>
</reference>
<dbReference type="InterPro" id="IPR013083">
    <property type="entry name" value="Znf_RING/FYVE/PHD"/>
</dbReference>
<dbReference type="PANTHER" id="PTHR46591:SF1">
    <property type="entry name" value="ZINC FINGER FYVE DOMAIN-CONTAINING PROTEIN 26"/>
    <property type="match status" value="1"/>
</dbReference>
<dbReference type="GO" id="GO:0030496">
    <property type="term" value="C:midbody"/>
    <property type="evidence" value="ECO:0007669"/>
    <property type="project" value="TreeGrafter"/>
</dbReference>
<dbReference type="GO" id="GO:0000724">
    <property type="term" value="P:double-strand break repair via homologous recombination"/>
    <property type="evidence" value="ECO:0007669"/>
    <property type="project" value="InterPro"/>
</dbReference>
<feature type="domain" description="FYVE-type" evidence="8">
    <location>
        <begin position="2218"/>
        <end position="2278"/>
    </location>
</feature>
<accession>A0A5B7DCA3</accession>